<dbReference type="STRING" id="6689.A0A3R7LXP4"/>
<protein>
    <submittedName>
        <fullName evidence="3">Alpha2-macroglobulin-like</fullName>
    </submittedName>
</protein>
<dbReference type="InterPro" id="IPR041555">
    <property type="entry name" value="MG3"/>
</dbReference>
<feature type="compositionally biased region" description="Low complexity" evidence="1">
    <location>
        <begin position="289"/>
        <end position="303"/>
    </location>
</feature>
<feature type="compositionally biased region" description="Basic residues" evidence="1">
    <location>
        <begin position="385"/>
        <end position="395"/>
    </location>
</feature>
<dbReference type="PANTHER" id="PTHR11412:SF171">
    <property type="entry name" value="PREGNANCY ZONE PROTEIN-LIKE PROTEIN"/>
    <property type="match status" value="1"/>
</dbReference>
<name>A0A3R7LXP4_PENVA</name>
<feature type="compositionally biased region" description="Pro residues" evidence="1">
    <location>
        <begin position="304"/>
        <end position="330"/>
    </location>
</feature>
<dbReference type="InterPro" id="IPR050473">
    <property type="entry name" value="A2M/Complement_sys"/>
</dbReference>
<comment type="caution">
    <text evidence="3">The sequence shown here is derived from an EMBL/GenBank/DDBJ whole genome shotgun (WGS) entry which is preliminary data.</text>
</comment>
<feature type="compositionally biased region" description="Pro residues" evidence="1">
    <location>
        <begin position="269"/>
        <end position="288"/>
    </location>
</feature>
<feature type="compositionally biased region" description="Low complexity" evidence="1">
    <location>
        <begin position="253"/>
        <end position="268"/>
    </location>
</feature>
<dbReference type="OrthoDB" id="9998011at2759"/>
<feature type="compositionally biased region" description="Pro residues" evidence="1">
    <location>
        <begin position="243"/>
        <end position="252"/>
    </location>
</feature>
<dbReference type="Gene3D" id="2.60.40.1930">
    <property type="match status" value="1"/>
</dbReference>
<accession>A0A3R7LXP4</accession>
<reference evidence="3 4" key="2">
    <citation type="submission" date="2019-01" db="EMBL/GenBank/DDBJ databases">
        <title>The decoding of complex shrimp genome reveals the adaptation for benthos swimmer, frequently molting mechanism and breeding impact on genome.</title>
        <authorList>
            <person name="Sun Y."/>
            <person name="Gao Y."/>
            <person name="Yu Y."/>
        </authorList>
    </citation>
    <scope>NUCLEOTIDE SEQUENCE [LARGE SCALE GENOMIC DNA]</scope>
    <source>
        <tissue evidence="3">Muscle</tissue>
    </source>
</reference>
<feature type="compositionally biased region" description="Low complexity" evidence="1">
    <location>
        <begin position="219"/>
        <end position="242"/>
    </location>
</feature>
<dbReference type="Pfam" id="PF17791">
    <property type="entry name" value="MG3"/>
    <property type="match status" value="1"/>
</dbReference>
<dbReference type="EMBL" id="QCYY01003012">
    <property type="protein sequence ID" value="ROT65964.1"/>
    <property type="molecule type" value="Genomic_DNA"/>
</dbReference>
<evidence type="ECO:0000313" key="3">
    <source>
        <dbReference type="EMBL" id="ROT65964.1"/>
    </source>
</evidence>
<evidence type="ECO:0000259" key="2">
    <source>
        <dbReference type="Pfam" id="PF17791"/>
    </source>
</evidence>
<sequence length="395" mass="43829">MGRQEWKEMEKRGKQKENEGEVNKYPEIWVTSPSKTRIAHWKNVNNSAGLVHLGFQLDDGSEQGMYEINVKSTKFSETKTTFEVREYVLARFEVKVTTPDHISARKEILSIGVCAEYFFGQPVRGNATVSVSNDRKKCLAKLEKSEPKSTLPHRFTEKNTRFLLTFPANILSPQSPSHPLLPPTSQTALAHPRPYLLTHPPYLLITTALSPHPPPLSPHPTHLTHAHLSPHLPTSPTALISSPHPPPYPHSPLLPTSHRPYPPTTDLYPHPPHPPQPLSPHPLPPTRPPLSLHLHALIPLTTSPHPPPHPSPTALIPHPPYPHPPHPPPLSLHSHLDLTHRPHPPQLTALNSPPTSTTSPRSPPAFIPSSHPPATLDSLCSPHKTPTHRRAPARC</sequence>
<feature type="domain" description="Macroglobulin" evidence="2">
    <location>
        <begin position="86"/>
        <end position="140"/>
    </location>
</feature>
<dbReference type="Gene3D" id="2.60.40.1940">
    <property type="match status" value="1"/>
</dbReference>
<evidence type="ECO:0000256" key="1">
    <source>
        <dbReference type="SAM" id="MobiDB-lite"/>
    </source>
</evidence>
<dbReference type="PANTHER" id="PTHR11412">
    <property type="entry name" value="MACROGLOBULIN / COMPLEMENT"/>
    <property type="match status" value="1"/>
</dbReference>
<dbReference type="Proteomes" id="UP000283509">
    <property type="component" value="Unassembled WGS sequence"/>
</dbReference>
<feature type="region of interest" description="Disordered" evidence="1">
    <location>
        <begin position="213"/>
        <end position="395"/>
    </location>
</feature>
<reference evidence="3 4" key="1">
    <citation type="submission" date="2018-04" db="EMBL/GenBank/DDBJ databases">
        <authorList>
            <person name="Zhang X."/>
            <person name="Yuan J."/>
            <person name="Li F."/>
            <person name="Xiang J."/>
        </authorList>
    </citation>
    <scope>NUCLEOTIDE SEQUENCE [LARGE SCALE GENOMIC DNA]</scope>
    <source>
        <tissue evidence="3">Muscle</tissue>
    </source>
</reference>
<organism evidence="3 4">
    <name type="scientific">Penaeus vannamei</name>
    <name type="common">Whiteleg shrimp</name>
    <name type="synonym">Litopenaeus vannamei</name>
    <dbReference type="NCBI Taxonomy" id="6689"/>
    <lineage>
        <taxon>Eukaryota</taxon>
        <taxon>Metazoa</taxon>
        <taxon>Ecdysozoa</taxon>
        <taxon>Arthropoda</taxon>
        <taxon>Crustacea</taxon>
        <taxon>Multicrustacea</taxon>
        <taxon>Malacostraca</taxon>
        <taxon>Eumalacostraca</taxon>
        <taxon>Eucarida</taxon>
        <taxon>Decapoda</taxon>
        <taxon>Dendrobranchiata</taxon>
        <taxon>Penaeoidea</taxon>
        <taxon>Penaeidae</taxon>
        <taxon>Penaeus</taxon>
    </lineage>
</organism>
<proteinExistence type="predicted"/>
<gene>
    <name evidence="3" type="ORF">C7M84_016056</name>
</gene>
<keyword evidence="4" id="KW-1185">Reference proteome</keyword>
<dbReference type="AlphaFoldDB" id="A0A3R7LXP4"/>
<feature type="region of interest" description="Disordered" evidence="1">
    <location>
        <begin position="1"/>
        <end position="20"/>
    </location>
</feature>
<evidence type="ECO:0000313" key="4">
    <source>
        <dbReference type="Proteomes" id="UP000283509"/>
    </source>
</evidence>